<sequence>MRDVASNGASNSASTRARTTETGIEVGKSELLEFARRSVDAVRATRGGESDTSALVWSDLKRSVGALACAARAWPESFEALTGTSRAGTSASTRGGAAAMKHPFQTLRGILARERVPANAISVDGVERGEFQATFDALAVMYWTCEVRANAASGAATAISFARKLGPGAVAYCQSEETRARAVRLAQREMETAAKKSSRKASRASLASASEIEQKREPNARETKQKRKSNEPIDGRPATMTIDDWETITELRWELEKINEISEERAREIERLRGATSPRSTRLYETKIRDLSEQLVAEHEERMRVTREYEDELIDMRKNMAEIMNASILRPENMVAFNSVDVSTEEGRAMAKVMIDAMDRVTRATADVQKATRSYLNHVSDDIVSPSTNDTSLSPSFLSRLDTFELSESSVKRAAAFDQSDEIEHFTTVNETLKHVESSDSIYDTFESASA</sequence>
<evidence type="ECO:0000256" key="1">
    <source>
        <dbReference type="SAM" id="Coils"/>
    </source>
</evidence>
<gene>
    <name evidence="3" type="ORF">OSTLU_93929</name>
</gene>
<accession>A4S9N9</accession>
<protein>
    <submittedName>
        <fullName evidence="3">Uncharacterized protein</fullName>
    </submittedName>
</protein>
<dbReference type="Proteomes" id="UP000001568">
    <property type="component" value="Chromosome 17"/>
</dbReference>
<feature type="compositionally biased region" description="Basic and acidic residues" evidence="2">
    <location>
        <begin position="212"/>
        <end position="234"/>
    </location>
</feature>
<dbReference type="KEGG" id="olu:OSTLU_93929"/>
<evidence type="ECO:0000313" key="4">
    <source>
        <dbReference type="Proteomes" id="UP000001568"/>
    </source>
</evidence>
<dbReference type="GeneID" id="5006158"/>
<dbReference type="OrthoDB" id="10611307at2759"/>
<feature type="compositionally biased region" description="Polar residues" evidence="2">
    <location>
        <begin position="7"/>
        <end position="22"/>
    </location>
</feature>
<name>A4S9N9_OSTLU</name>
<dbReference type="Gramene" id="ABP00521">
    <property type="protein sequence ID" value="ABP00521"/>
    <property type="gene ID" value="OSTLU_93929"/>
</dbReference>
<organism evidence="3 4">
    <name type="scientific">Ostreococcus lucimarinus (strain CCE9901)</name>
    <dbReference type="NCBI Taxonomy" id="436017"/>
    <lineage>
        <taxon>Eukaryota</taxon>
        <taxon>Viridiplantae</taxon>
        <taxon>Chlorophyta</taxon>
        <taxon>Mamiellophyceae</taxon>
        <taxon>Mamiellales</taxon>
        <taxon>Bathycoccaceae</taxon>
        <taxon>Ostreococcus</taxon>
    </lineage>
</organism>
<feature type="region of interest" description="Disordered" evidence="2">
    <location>
        <begin position="1"/>
        <end position="22"/>
    </location>
</feature>
<feature type="coiled-coil region" evidence="1">
    <location>
        <begin position="288"/>
        <end position="326"/>
    </location>
</feature>
<dbReference type="AlphaFoldDB" id="A4S9N9"/>
<dbReference type="RefSeq" id="XP_001422204.1">
    <property type="nucleotide sequence ID" value="XM_001422167.1"/>
</dbReference>
<keyword evidence="4" id="KW-1185">Reference proteome</keyword>
<keyword evidence="1" id="KW-0175">Coiled coil</keyword>
<proteinExistence type="predicted"/>
<feature type="region of interest" description="Disordered" evidence="2">
    <location>
        <begin position="191"/>
        <end position="240"/>
    </location>
</feature>
<evidence type="ECO:0000256" key="2">
    <source>
        <dbReference type="SAM" id="MobiDB-lite"/>
    </source>
</evidence>
<dbReference type="OMA" id="RECERWN"/>
<evidence type="ECO:0000313" key="3">
    <source>
        <dbReference type="EMBL" id="ABP00521.1"/>
    </source>
</evidence>
<reference evidence="3 4" key="1">
    <citation type="journal article" date="2007" name="Proc. Natl. Acad. Sci. U.S.A.">
        <title>The tiny eukaryote Ostreococcus provides genomic insights into the paradox of plankton speciation.</title>
        <authorList>
            <person name="Palenik B."/>
            <person name="Grimwood J."/>
            <person name="Aerts A."/>
            <person name="Rouze P."/>
            <person name="Salamov A."/>
            <person name="Putnam N."/>
            <person name="Dupont C."/>
            <person name="Jorgensen R."/>
            <person name="Derelle E."/>
            <person name="Rombauts S."/>
            <person name="Zhou K."/>
            <person name="Otillar R."/>
            <person name="Merchant S.S."/>
            <person name="Podell S."/>
            <person name="Gaasterland T."/>
            <person name="Napoli C."/>
            <person name="Gendler K."/>
            <person name="Manuell A."/>
            <person name="Tai V."/>
            <person name="Vallon O."/>
            <person name="Piganeau G."/>
            <person name="Jancek S."/>
            <person name="Heijde M."/>
            <person name="Jabbari K."/>
            <person name="Bowler C."/>
            <person name="Lohr M."/>
            <person name="Robbens S."/>
            <person name="Werner G."/>
            <person name="Dubchak I."/>
            <person name="Pazour G.J."/>
            <person name="Ren Q."/>
            <person name="Paulsen I."/>
            <person name="Delwiche C."/>
            <person name="Schmutz J."/>
            <person name="Rokhsar D."/>
            <person name="Van de Peer Y."/>
            <person name="Moreau H."/>
            <person name="Grigoriev I.V."/>
        </authorList>
    </citation>
    <scope>NUCLEOTIDE SEQUENCE [LARGE SCALE GENOMIC DNA]</scope>
    <source>
        <strain evidence="3 4">CCE9901</strain>
    </source>
</reference>
<dbReference type="EMBL" id="CP000597">
    <property type="protein sequence ID" value="ABP00521.1"/>
    <property type="molecule type" value="Genomic_DNA"/>
</dbReference>
<dbReference type="HOGENOM" id="CLU_623102_0_0_1"/>